<feature type="transmembrane region" description="Helical" evidence="1">
    <location>
        <begin position="241"/>
        <end position="262"/>
    </location>
</feature>
<dbReference type="Pfam" id="PF12730">
    <property type="entry name" value="ABC2_membrane_4"/>
    <property type="match status" value="1"/>
</dbReference>
<feature type="transmembrane region" description="Helical" evidence="1">
    <location>
        <begin position="151"/>
        <end position="171"/>
    </location>
</feature>
<keyword evidence="1" id="KW-0472">Membrane</keyword>
<keyword evidence="3" id="KW-1185">Reference proteome</keyword>
<feature type="transmembrane region" description="Helical" evidence="1">
    <location>
        <begin position="106"/>
        <end position="131"/>
    </location>
</feature>
<feature type="transmembrane region" description="Helical" evidence="1">
    <location>
        <begin position="20"/>
        <end position="43"/>
    </location>
</feature>
<feature type="transmembrane region" description="Helical" evidence="1">
    <location>
        <begin position="63"/>
        <end position="85"/>
    </location>
</feature>
<keyword evidence="1" id="KW-1133">Transmembrane helix</keyword>
<organism evidence="2 3">
    <name type="scientific">Microtetraspora malaysiensis</name>
    <dbReference type="NCBI Taxonomy" id="161358"/>
    <lineage>
        <taxon>Bacteria</taxon>
        <taxon>Bacillati</taxon>
        <taxon>Actinomycetota</taxon>
        <taxon>Actinomycetes</taxon>
        <taxon>Streptosporangiales</taxon>
        <taxon>Streptosporangiaceae</taxon>
        <taxon>Microtetraspora</taxon>
    </lineage>
</organism>
<feature type="transmembrane region" description="Helical" evidence="1">
    <location>
        <begin position="178"/>
        <end position="198"/>
    </location>
</feature>
<dbReference type="Proteomes" id="UP001602013">
    <property type="component" value="Unassembled WGS sequence"/>
</dbReference>
<reference evidence="2 3" key="1">
    <citation type="submission" date="2024-10" db="EMBL/GenBank/DDBJ databases">
        <title>The Natural Products Discovery Center: Release of the First 8490 Sequenced Strains for Exploring Actinobacteria Biosynthetic Diversity.</title>
        <authorList>
            <person name="Kalkreuter E."/>
            <person name="Kautsar S.A."/>
            <person name="Yang D."/>
            <person name="Bader C.D."/>
            <person name="Teijaro C.N."/>
            <person name="Fluegel L."/>
            <person name="Davis C.M."/>
            <person name="Simpson J.R."/>
            <person name="Lauterbach L."/>
            <person name="Steele A.D."/>
            <person name="Gui C."/>
            <person name="Meng S."/>
            <person name="Li G."/>
            <person name="Viehrig K."/>
            <person name="Ye F."/>
            <person name="Su P."/>
            <person name="Kiefer A.F."/>
            <person name="Nichols A."/>
            <person name="Cepeda A.J."/>
            <person name="Yan W."/>
            <person name="Fan B."/>
            <person name="Jiang Y."/>
            <person name="Adhikari A."/>
            <person name="Zheng C.-J."/>
            <person name="Schuster L."/>
            <person name="Cowan T.M."/>
            <person name="Smanski M.J."/>
            <person name="Chevrette M.G."/>
            <person name="De Carvalho L.P.S."/>
            <person name="Shen B."/>
        </authorList>
    </citation>
    <scope>NUCLEOTIDE SEQUENCE [LARGE SCALE GENOMIC DNA]</scope>
    <source>
        <strain evidence="2 3">NPDC002173</strain>
    </source>
</reference>
<sequence>MIASLSSEWLKIRSVRSTYVVLAVVALAVVIGALFVWQGMAVFDGLPPERRENFRVIPMEEYMLPMVQLALGVLGVLAITSEYAHGTVRSSLVAVPARGTLLAAKAAAVAAVALAAGQAAVFATFLVTRALVGDRPIPDHGAPVAQQAPQLLLLGLSVAVFAMVGLALGVATRSTAGGIVSVVALLFVIPAAITYLPAPWGTRLSAVMLPNLPDQIAGALGWRSEEVVVGPWARVPVLSPAWAAVALAAYIVVPLAAAAVLFRRRDA</sequence>
<comment type="caution">
    <text evidence="2">The sequence shown here is derived from an EMBL/GenBank/DDBJ whole genome shotgun (WGS) entry which is preliminary data.</text>
</comment>
<gene>
    <name evidence="2" type="ORF">ACFYXI_02375</name>
</gene>
<protein>
    <submittedName>
        <fullName evidence="2">ABC transporter permease</fullName>
    </submittedName>
</protein>
<accession>A0ABW6SHP4</accession>
<dbReference type="PANTHER" id="PTHR37305:SF1">
    <property type="entry name" value="MEMBRANE PROTEIN"/>
    <property type="match status" value="1"/>
</dbReference>
<evidence type="ECO:0000313" key="2">
    <source>
        <dbReference type="EMBL" id="MFF3664413.1"/>
    </source>
</evidence>
<evidence type="ECO:0000256" key="1">
    <source>
        <dbReference type="SAM" id="Phobius"/>
    </source>
</evidence>
<proteinExistence type="predicted"/>
<name>A0ABW6SHP4_9ACTN</name>
<evidence type="ECO:0000313" key="3">
    <source>
        <dbReference type="Proteomes" id="UP001602013"/>
    </source>
</evidence>
<dbReference type="EMBL" id="JBIASD010000001">
    <property type="protein sequence ID" value="MFF3664413.1"/>
    <property type="molecule type" value="Genomic_DNA"/>
</dbReference>
<keyword evidence="1" id="KW-0812">Transmembrane</keyword>
<dbReference type="RefSeq" id="WP_387408515.1">
    <property type="nucleotide sequence ID" value="NZ_CP191998.1"/>
</dbReference>
<dbReference type="PANTHER" id="PTHR37305">
    <property type="entry name" value="INTEGRAL MEMBRANE PROTEIN-RELATED"/>
    <property type="match status" value="1"/>
</dbReference>